<proteinExistence type="predicted"/>
<name>A0ACB9K9E3_9ASTR</name>
<protein>
    <submittedName>
        <fullName evidence="1">Uncharacterized protein</fullName>
    </submittedName>
</protein>
<reference evidence="2" key="1">
    <citation type="journal article" date="2022" name="Mol. Ecol. Resour.">
        <title>The genomes of chicory, endive, great burdock and yacon provide insights into Asteraceae palaeo-polyploidization history and plant inulin production.</title>
        <authorList>
            <person name="Fan W."/>
            <person name="Wang S."/>
            <person name="Wang H."/>
            <person name="Wang A."/>
            <person name="Jiang F."/>
            <person name="Liu H."/>
            <person name="Zhao H."/>
            <person name="Xu D."/>
            <person name="Zhang Y."/>
        </authorList>
    </citation>
    <scope>NUCLEOTIDE SEQUENCE [LARGE SCALE GENOMIC DNA]</scope>
    <source>
        <strain evidence="2">cv. Yunnan</strain>
    </source>
</reference>
<reference evidence="1 2" key="2">
    <citation type="journal article" date="2022" name="Mol. Ecol. Resour.">
        <title>The genomes of chicory, endive, great burdock and yacon provide insights into Asteraceae paleo-polyploidization history and plant inulin production.</title>
        <authorList>
            <person name="Fan W."/>
            <person name="Wang S."/>
            <person name="Wang H."/>
            <person name="Wang A."/>
            <person name="Jiang F."/>
            <person name="Liu H."/>
            <person name="Zhao H."/>
            <person name="Xu D."/>
            <person name="Zhang Y."/>
        </authorList>
    </citation>
    <scope>NUCLEOTIDE SEQUENCE [LARGE SCALE GENOMIC DNA]</scope>
    <source>
        <strain evidence="2">cv. Yunnan</strain>
        <tissue evidence="1">Leaves</tissue>
    </source>
</reference>
<evidence type="ECO:0000313" key="2">
    <source>
        <dbReference type="Proteomes" id="UP001056120"/>
    </source>
</evidence>
<sequence>MTRKVVRPSANRFLFPPWFILNHPIPPVPHPTPPHTVSLPFINLTAFFRISSNHRLLPTSAVCIKHRVNKSTMESTTTRRPYFLEENNGLASISDIEIGVSSSPLSSTEDNHRAGSHLIYSPRKASLGSLSSFSSSRSGRLAHARFEEQPHFLDACFLCKKQLGHNRDIFMYRGDTPFCSEECRAEQIDIDEAKEKTRHLSSSMRALRKKEQSETSSPKKNSKKYPFYSGAVAAA</sequence>
<comment type="caution">
    <text evidence="1">The sequence shown here is derived from an EMBL/GenBank/DDBJ whole genome shotgun (WGS) entry which is preliminary data.</text>
</comment>
<evidence type="ECO:0000313" key="1">
    <source>
        <dbReference type="EMBL" id="KAI3828851.1"/>
    </source>
</evidence>
<accession>A0ACB9K9E3</accession>
<organism evidence="1 2">
    <name type="scientific">Smallanthus sonchifolius</name>
    <dbReference type="NCBI Taxonomy" id="185202"/>
    <lineage>
        <taxon>Eukaryota</taxon>
        <taxon>Viridiplantae</taxon>
        <taxon>Streptophyta</taxon>
        <taxon>Embryophyta</taxon>
        <taxon>Tracheophyta</taxon>
        <taxon>Spermatophyta</taxon>
        <taxon>Magnoliopsida</taxon>
        <taxon>eudicotyledons</taxon>
        <taxon>Gunneridae</taxon>
        <taxon>Pentapetalae</taxon>
        <taxon>asterids</taxon>
        <taxon>campanulids</taxon>
        <taxon>Asterales</taxon>
        <taxon>Asteraceae</taxon>
        <taxon>Asteroideae</taxon>
        <taxon>Heliantheae alliance</taxon>
        <taxon>Millerieae</taxon>
        <taxon>Smallanthus</taxon>
    </lineage>
</organism>
<dbReference type="EMBL" id="CM042018">
    <property type="protein sequence ID" value="KAI3828851.1"/>
    <property type="molecule type" value="Genomic_DNA"/>
</dbReference>
<gene>
    <name evidence="1" type="ORF">L1987_02961</name>
</gene>
<keyword evidence="2" id="KW-1185">Reference proteome</keyword>
<dbReference type="Proteomes" id="UP001056120">
    <property type="component" value="Linkage Group LG01"/>
</dbReference>